<dbReference type="EMBL" id="CP036264">
    <property type="protein sequence ID" value="QEF99886.1"/>
    <property type="molecule type" value="Genomic_DNA"/>
</dbReference>
<feature type="transmembrane region" description="Helical" evidence="1">
    <location>
        <begin position="32"/>
        <end position="54"/>
    </location>
</feature>
<keyword evidence="1" id="KW-1133">Transmembrane helix</keyword>
<dbReference type="AlphaFoldDB" id="A0A5B9MIQ3"/>
<name>A0A5B9MIQ3_9BACT</name>
<organism evidence="2 3">
    <name type="scientific">Stieleria maiorica</name>
    <dbReference type="NCBI Taxonomy" id="2795974"/>
    <lineage>
        <taxon>Bacteria</taxon>
        <taxon>Pseudomonadati</taxon>
        <taxon>Planctomycetota</taxon>
        <taxon>Planctomycetia</taxon>
        <taxon>Pirellulales</taxon>
        <taxon>Pirellulaceae</taxon>
        <taxon>Stieleria</taxon>
    </lineage>
</organism>
<evidence type="ECO:0000313" key="2">
    <source>
        <dbReference type="EMBL" id="QEF99886.1"/>
    </source>
</evidence>
<keyword evidence="1" id="KW-0812">Transmembrane</keyword>
<feature type="transmembrane region" description="Helical" evidence="1">
    <location>
        <begin position="66"/>
        <end position="83"/>
    </location>
</feature>
<feature type="transmembrane region" description="Helical" evidence="1">
    <location>
        <begin position="89"/>
        <end position="106"/>
    </location>
</feature>
<accession>A0A5B9MIQ3</accession>
<evidence type="ECO:0000313" key="3">
    <source>
        <dbReference type="Proteomes" id="UP000321353"/>
    </source>
</evidence>
<reference evidence="2 3" key="1">
    <citation type="submission" date="2019-02" db="EMBL/GenBank/DDBJ databases">
        <title>Planctomycetal bacteria perform biofilm scaping via a novel small molecule.</title>
        <authorList>
            <person name="Jeske O."/>
            <person name="Boedeker C."/>
            <person name="Wiegand S."/>
            <person name="Breitling P."/>
            <person name="Kallscheuer N."/>
            <person name="Jogler M."/>
            <person name="Rohde M."/>
            <person name="Petersen J."/>
            <person name="Medema M.H."/>
            <person name="Surup F."/>
            <person name="Jogler C."/>
        </authorList>
    </citation>
    <scope>NUCLEOTIDE SEQUENCE [LARGE SCALE GENOMIC DNA]</scope>
    <source>
        <strain evidence="2 3">Mal15</strain>
    </source>
</reference>
<protein>
    <submittedName>
        <fullName evidence="2">Uncharacterized protein</fullName>
    </submittedName>
</protein>
<sequence>MRRPIYDAFPPHPFPFLDHVGRRIVMPELTELFAVVDALALPILGLWALLSTKLSVGEALRRAERRFMIALVIISLVTLRTVMRLDDVWIIHTLTLASMVLGVFTVPSREGALAV</sequence>
<keyword evidence="1" id="KW-0472">Membrane</keyword>
<gene>
    <name evidence="2" type="ORF">Mal15_39530</name>
</gene>
<evidence type="ECO:0000256" key="1">
    <source>
        <dbReference type="SAM" id="Phobius"/>
    </source>
</evidence>
<dbReference type="KEGG" id="smam:Mal15_39530"/>
<proteinExistence type="predicted"/>
<dbReference type="Proteomes" id="UP000321353">
    <property type="component" value="Chromosome"/>
</dbReference>
<keyword evidence="3" id="KW-1185">Reference proteome</keyword>